<evidence type="ECO:0000313" key="3">
    <source>
        <dbReference type="Proteomes" id="UP000254134"/>
    </source>
</evidence>
<dbReference type="Pfam" id="PF00903">
    <property type="entry name" value="Glyoxalase"/>
    <property type="match status" value="1"/>
</dbReference>
<dbReference type="InterPro" id="IPR037523">
    <property type="entry name" value="VOC_core"/>
</dbReference>
<reference evidence="3" key="2">
    <citation type="journal article" date="2019" name="MicrobiologyOpen">
        <title>High-quality draft genome sequence of Gaiella occulta isolated from a 150 meter deep mineral water borehole and comparison with the genome sequences of other deep-branching lineages of the phylum Actinobacteria.</title>
        <authorList>
            <person name="Severino R."/>
            <person name="Froufe H.J.C."/>
            <person name="Barroso C."/>
            <person name="Albuquerque L."/>
            <person name="Lobo-da-Cunha A."/>
            <person name="da Costa M.S."/>
            <person name="Egas C."/>
        </authorList>
    </citation>
    <scope>NUCLEOTIDE SEQUENCE [LARGE SCALE GENOMIC DNA]</scope>
    <source>
        <strain evidence="3">F2-233</strain>
    </source>
</reference>
<feature type="domain" description="VOC" evidence="1">
    <location>
        <begin position="137"/>
        <end position="251"/>
    </location>
</feature>
<dbReference type="Proteomes" id="UP000254134">
    <property type="component" value="Unassembled WGS sequence"/>
</dbReference>
<dbReference type="Gene3D" id="3.10.180.10">
    <property type="entry name" value="2,3-Dihydroxybiphenyl 1,2-Dioxygenase, domain 1"/>
    <property type="match status" value="2"/>
</dbReference>
<keyword evidence="3" id="KW-1185">Reference proteome</keyword>
<dbReference type="EMBL" id="QQZY01000001">
    <property type="protein sequence ID" value="RDI75724.1"/>
    <property type="molecule type" value="Genomic_DNA"/>
</dbReference>
<accession>A0A7M2Z1Q7</accession>
<organism evidence="2 3">
    <name type="scientific">Gaiella occulta</name>
    <dbReference type="NCBI Taxonomy" id="1002870"/>
    <lineage>
        <taxon>Bacteria</taxon>
        <taxon>Bacillati</taxon>
        <taxon>Actinomycetota</taxon>
        <taxon>Thermoleophilia</taxon>
        <taxon>Gaiellales</taxon>
        <taxon>Gaiellaceae</taxon>
        <taxon>Gaiella</taxon>
    </lineage>
</organism>
<protein>
    <submittedName>
        <fullName evidence="2">Glyoxalase/Bleomycin resistance protein/Dioxygenase superfamily</fullName>
    </submittedName>
</protein>
<dbReference type="InterPro" id="IPR029068">
    <property type="entry name" value="Glyas_Bleomycin-R_OHBP_Dase"/>
</dbReference>
<name>A0A7M2Z1Q7_9ACTN</name>
<dbReference type="PROSITE" id="PS51819">
    <property type="entry name" value="VOC"/>
    <property type="match status" value="1"/>
</dbReference>
<dbReference type="AlphaFoldDB" id="A0A7M2Z1Q7"/>
<keyword evidence="2" id="KW-0223">Dioxygenase</keyword>
<comment type="caution">
    <text evidence="2">The sequence shown here is derived from an EMBL/GenBank/DDBJ whole genome shotgun (WGS) entry which is preliminary data.</text>
</comment>
<keyword evidence="2" id="KW-0560">Oxidoreductase</keyword>
<evidence type="ECO:0000259" key="1">
    <source>
        <dbReference type="PROSITE" id="PS51819"/>
    </source>
</evidence>
<proteinExistence type="predicted"/>
<reference evidence="2 3" key="1">
    <citation type="submission" date="2018-07" db="EMBL/GenBank/DDBJ databases">
        <title>High-quality-draft genome sequence of Gaiella occulta.</title>
        <authorList>
            <person name="Severino R."/>
            <person name="Froufe H.J.C."/>
            <person name="Rainey F.A."/>
            <person name="Barroso C."/>
            <person name="Albuquerque L."/>
            <person name="Lobo-Da-Cunha A."/>
            <person name="Da Costa M.S."/>
            <person name="Egas C."/>
        </authorList>
    </citation>
    <scope>NUCLEOTIDE SEQUENCE [LARGE SCALE GENOMIC DNA]</scope>
    <source>
        <strain evidence="2 3">F2-233</strain>
    </source>
</reference>
<dbReference type="InterPro" id="IPR004360">
    <property type="entry name" value="Glyas_Fos-R_dOase_dom"/>
</dbReference>
<dbReference type="SUPFAM" id="SSF54593">
    <property type="entry name" value="Glyoxalase/Bleomycin resistance protein/Dihydroxybiphenyl dioxygenase"/>
    <property type="match status" value="1"/>
</dbReference>
<dbReference type="GO" id="GO:0051213">
    <property type="term" value="F:dioxygenase activity"/>
    <property type="evidence" value="ECO:0007669"/>
    <property type="project" value="UniProtKB-KW"/>
</dbReference>
<dbReference type="InterPro" id="IPR050383">
    <property type="entry name" value="GlyoxalaseI/FosfomycinResist"/>
</dbReference>
<gene>
    <name evidence="2" type="ORF">Gocc_0143</name>
</gene>
<dbReference type="OrthoDB" id="3827654at2"/>
<dbReference type="PANTHER" id="PTHR21366">
    <property type="entry name" value="GLYOXALASE FAMILY PROTEIN"/>
    <property type="match status" value="1"/>
</dbReference>
<sequence>MIRLHRLDHVCLRVADLEEASSRWRIQFALVERSRRDGRALLACNDEPYCLELVEGGRPGHDHFAFELAESCSLDDARAHFDAQGVPWDEREGSLFVEDPDGRAVQVMPYRAPATDVERRPQHARPSTSVHLGGPRKLGHVNCLTGDIRAGYRFYTEVLGMRLSDWLGDAGVWFHVSTDHHVMALVDLGYAHFHHLAFETVDIGKMRDMLDHLARHGRWLGWGPTRHGIAGNIASYVRIVEEECFVELYCDMEQLQDDHVPRTYPDDRFSSNTWGPLPPRSYFRFDPVAIEYERESWETRGKLLPPAPEGWPR</sequence>
<dbReference type="RefSeq" id="WP_114794620.1">
    <property type="nucleotide sequence ID" value="NZ_QQZY01000001.1"/>
</dbReference>
<evidence type="ECO:0000313" key="2">
    <source>
        <dbReference type="EMBL" id="RDI75724.1"/>
    </source>
</evidence>